<dbReference type="GO" id="GO:1990904">
    <property type="term" value="C:ribonucleoprotein complex"/>
    <property type="evidence" value="ECO:0007669"/>
    <property type="project" value="UniProtKB-KW"/>
</dbReference>
<protein>
    <recommendedName>
        <fullName evidence="4">60S ribosomal protein L29</fullName>
    </recommendedName>
</protein>
<evidence type="ECO:0000256" key="2">
    <source>
        <dbReference type="ARBA" id="ARBA00022980"/>
    </source>
</evidence>
<reference evidence="5" key="1">
    <citation type="submission" date="2025-08" db="UniProtKB">
        <authorList>
            <consortium name="Ensembl"/>
        </authorList>
    </citation>
    <scope>IDENTIFICATION</scope>
</reference>
<comment type="similarity">
    <text evidence="1 4">Belongs to the eukaryotic ribosomal protein eL29 family.</text>
</comment>
<dbReference type="GO" id="GO:0005840">
    <property type="term" value="C:ribosome"/>
    <property type="evidence" value="ECO:0007669"/>
    <property type="project" value="UniProtKB-KW"/>
</dbReference>
<dbReference type="GeneTree" id="ENSGT01020000233457"/>
<name>A0A8C5R334_9ANUR</name>
<evidence type="ECO:0000256" key="1">
    <source>
        <dbReference type="ARBA" id="ARBA00010247"/>
    </source>
</evidence>
<evidence type="ECO:0000256" key="4">
    <source>
        <dbReference type="RuleBase" id="RU364026"/>
    </source>
</evidence>
<organism evidence="5 6">
    <name type="scientific">Leptobrachium leishanense</name>
    <name type="common">Leishan spiny toad</name>
    <dbReference type="NCBI Taxonomy" id="445787"/>
    <lineage>
        <taxon>Eukaryota</taxon>
        <taxon>Metazoa</taxon>
        <taxon>Chordata</taxon>
        <taxon>Craniata</taxon>
        <taxon>Vertebrata</taxon>
        <taxon>Euteleostomi</taxon>
        <taxon>Amphibia</taxon>
        <taxon>Batrachia</taxon>
        <taxon>Anura</taxon>
        <taxon>Pelobatoidea</taxon>
        <taxon>Megophryidae</taxon>
        <taxon>Leptobrachium</taxon>
    </lineage>
</organism>
<dbReference type="Proteomes" id="UP000694569">
    <property type="component" value="Unplaced"/>
</dbReference>
<keyword evidence="2 4" id="KW-0689">Ribosomal protein</keyword>
<dbReference type="Gene3D" id="6.10.140.1730">
    <property type="match status" value="1"/>
</dbReference>
<dbReference type="AlphaFoldDB" id="A0A8C5R334"/>
<dbReference type="InterPro" id="IPR002673">
    <property type="entry name" value="Ribosomal_eL29"/>
</dbReference>
<dbReference type="GO" id="GO:0003735">
    <property type="term" value="F:structural constituent of ribosome"/>
    <property type="evidence" value="ECO:0007669"/>
    <property type="project" value="UniProtKB-UniRule"/>
</dbReference>
<dbReference type="Ensembl" id="ENSLLET00000048662.1">
    <property type="protein sequence ID" value="ENSLLEP00000046815.1"/>
    <property type="gene ID" value="ENSLLEG00000029582.1"/>
</dbReference>
<evidence type="ECO:0000313" key="6">
    <source>
        <dbReference type="Proteomes" id="UP000694569"/>
    </source>
</evidence>
<sequence>MLKAESPSHTTAGSRKWHRNGIKKPRSYRYESLNGVRLLLFFFLSYINVLAAPTKGHNVITIVSGRTNFCFLLNPFITTICKSVCCYRVFSIYLPPHVHHSTSRDVKGLRQCFPNLSLGPSNRRDFADHLGGLQTESCNH</sequence>
<reference evidence="5" key="2">
    <citation type="submission" date="2025-09" db="UniProtKB">
        <authorList>
            <consortium name="Ensembl"/>
        </authorList>
    </citation>
    <scope>IDENTIFICATION</scope>
</reference>
<dbReference type="OrthoDB" id="996720at2759"/>
<accession>A0A8C5R334</accession>
<keyword evidence="6" id="KW-1185">Reference proteome</keyword>
<keyword evidence="3 4" id="KW-0687">Ribonucleoprotein</keyword>
<dbReference type="GO" id="GO:0006412">
    <property type="term" value="P:translation"/>
    <property type="evidence" value="ECO:0007669"/>
    <property type="project" value="InterPro"/>
</dbReference>
<dbReference type="Pfam" id="PF01779">
    <property type="entry name" value="Ribosomal_L29e"/>
    <property type="match status" value="1"/>
</dbReference>
<evidence type="ECO:0000256" key="3">
    <source>
        <dbReference type="ARBA" id="ARBA00023274"/>
    </source>
</evidence>
<evidence type="ECO:0000313" key="5">
    <source>
        <dbReference type="Ensembl" id="ENSLLEP00000046815.1"/>
    </source>
</evidence>
<proteinExistence type="inferred from homology"/>